<dbReference type="SMART" id="SM00448">
    <property type="entry name" value="REC"/>
    <property type="match status" value="1"/>
</dbReference>
<dbReference type="STRING" id="1802223.A2358_03570"/>
<dbReference type="GO" id="GO:0000160">
    <property type="term" value="P:phosphorelay signal transduction system"/>
    <property type="evidence" value="ECO:0007669"/>
    <property type="project" value="InterPro"/>
</dbReference>
<comment type="caution">
    <text evidence="4">The sequence shown here is derived from an EMBL/GenBank/DDBJ whole genome shotgun (WGS) entry which is preliminary data.</text>
</comment>
<sequence>MLEQVFALLYQSKKHSIIKKINIRQLAEKNMADKKSTILIVEDEIDLRQLMKKKLINEGFNVLEADNGEIGLQIALTQHPDIILLDIVMPIMDGLSMLKGLRQNEWGKDAMVIILSNLSEAEKIDQGMEKNVYDYLVKSDREPDDIVNLIKQKIIERAKR</sequence>
<dbReference type="PANTHER" id="PTHR44591">
    <property type="entry name" value="STRESS RESPONSE REGULATOR PROTEIN 1"/>
    <property type="match status" value="1"/>
</dbReference>
<gene>
    <name evidence="4" type="ORF">A2358_03570</name>
</gene>
<dbReference type="InterPro" id="IPR001789">
    <property type="entry name" value="Sig_transdc_resp-reg_receiver"/>
</dbReference>
<evidence type="ECO:0000256" key="2">
    <source>
        <dbReference type="PROSITE-ProRule" id="PRU00169"/>
    </source>
</evidence>
<feature type="domain" description="Response regulatory" evidence="3">
    <location>
        <begin position="37"/>
        <end position="153"/>
    </location>
</feature>
<dbReference type="SUPFAM" id="SSF52172">
    <property type="entry name" value="CheY-like"/>
    <property type="match status" value="1"/>
</dbReference>
<dbReference type="InterPro" id="IPR050595">
    <property type="entry name" value="Bact_response_regulator"/>
</dbReference>
<accession>A0A1G2IXV1</accession>
<evidence type="ECO:0000259" key="3">
    <source>
        <dbReference type="PROSITE" id="PS50110"/>
    </source>
</evidence>
<dbReference type="InterPro" id="IPR011006">
    <property type="entry name" value="CheY-like_superfamily"/>
</dbReference>
<dbReference type="AlphaFoldDB" id="A0A1G2IXV1"/>
<keyword evidence="1 2" id="KW-0597">Phosphoprotein</keyword>
<evidence type="ECO:0000256" key="1">
    <source>
        <dbReference type="ARBA" id="ARBA00022553"/>
    </source>
</evidence>
<evidence type="ECO:0000313" key="5">
    <source>
        <dbReference type="Proteomes" id="UP000178650"/>
    </source>
</evidence>
<feature type="modified residue" description="4-aspartylphosphate" evidence="2">
    <location>
        <position position="86"/>
    </location>
</feature>
<evidence type="ECO:0000313" key="4">
    <source>
        <dbReference type="EMBL" id="OGZ79513.1"/>
    </source>
</evidence>
<dbReference type="CDD" id="cd00156">
    <property type="entry name" value="REC"/>
    <property type="match status" value="1"/>
</dbReference>
<dbReference type="EMBL" id="MHPJ01000002">
    <property type="protein sequence ID" value="OGZ79513.1"/>
    <property type="molecule type" value="Genomic_DNA"/>
</dbReference>
<reference evidence="4 5" key="1">
    <citation type="journal article" date="2016" name="Nat. Commun.">
        <title>Thousands of microbial genomes shed light on interconnected biogeochemical processes in an aquifer system.</title>
        <authorList>
            <person name="Anantharaman K."/>
            <person name="Brown C.T."/>
            <person name="Hug L.A."/>
            <person name="Sharon I."/>
            <person name="Castelle C.J."/>
            <person name="Probst A.J."/>
            <person name="Thomas B.C."/>
            <person name="Singh A."/>
            <person name="Wilkins M.J."/>
            <person name="Karaoz U."/>
            <person name="Brodie E.L."/>
            <person name="Williams K.H."/>
            <person name="Hubbard S.S."/>
            <person name="Banfield J.F."/>
        </authorList>
    </citation>
    <scope>NUCLEOTIDE SEQUENCE [LARGE SCALE GENOMIC DNA]</scope>
</reference>
<protein>
    <recommendedName>
        <fullName evidence="3">Response regulatory domain-containing protein</fullName>
    </recommendedName>
</protein>
<name>A0A1G2IXV1_9BACT</name>
<organism evidence="4 5">
    <name type="scientific">Candidatus Staskawiczbacteria bacterium RIFOXYB1_FULL_37_44</name>
    <dbReference type="NCBI Taxonomy" id="1802223"/>
    <lineage>
        <taxon>Bacteria</taxon>
        <taxon>Candidatus Staskawicziibacteriota</taxon>
    </lineage>
</organism>
<dbReference type="Proteomes" id="UP000178650">
    <property type="component" value="Unassembled WGS sequence"/>
</dbReference>
<dbReference type="PANTHER" id="PTHR44591:SF3">
    <property type="entry name" value="RESPONSE REGULATORY DOMAIN-CONTAINING PROTEIN"/>
    <property type="match status" value="1"/>
</dbReference>
<dbReference type="Gene3D" id="3.40.50.2300">
    <property type="match status" value="1"/>
</dbReference>
<proteinExistence type="predicted"/>
<dbReference type="Pfam" id="PF00072">
    <property type="entry name" value="Response_reg"/>
    <property type="match status" value="1"/>
</dbReference>
<dbReference type="PROSITE" id="PS50110">
    <property type="entry name" value="RESPONSE_REGULATORY"/>
    <property type="match status" value="1"/>
</dbReference>